<dbReference type="InterPro" id="IPR051534">
    <property type="entry name" value="CBASS_pafABC_assoc_protein"/>
</dbReference>
<feature type="domain" description="WYL" evidence="1">
    <location>
        <begin position="112"/>
        <end position="179"/>
    </location>
</feature>
<protein>
    <submittedName>
        <fullName evidence="3">WYL domain-containing protein</fullName>
    </submittedName>
</protein>
<dbReference type="AlphaFoldDB" id="A0A2B8BJ22"/>
<dbReference type="Pfam" id="PF13280">
    <property type="entry name" value="WYL"/>
    <property type="match status" value="1"/>
</dbReference>
<dbReference type="PANTHER" id="PTHR34580">
    <property type="match status" value="1"/>
</dbReference>
<organism evidence="3 4">
    <name type="scientific">Azospirillum palustre</name>
    <dbReference type="NCBI Taxonomy" id="2044885"/>
    <lineage>
        <taxon>Bacteria</taxon>
        <taxon>Pseudomonadati</taxon>
        <taxon>Pseudomonadota</taxon>
        <taxon>Alphaproteobacteria</taxon>
        <taxon>Rhodospirillales</taxon>
        <taxon>Azospirillaceae</taxon>
        <taxon>Azospirillum</taxon>
    </lineage>
</organism>
<name>A0A2B8BJ22_9PROT</name>
<accession>A0A2B8BJ22</accession>
<dbReference type="EMBL" id="PDKW01000040">
    <property type="protein sequence ID" value="PGH57548.1"/>
    <property type="molecule type" value="Genomic_DNA"/>
</dbReference>
<evidence type="ECO:0000313" key="4">
    <source>
        <dbReference type="Proteomes" id="UP000225379"/>
    </source>
</evidence>
<proteinExistence type="predicted"/>
<dbReference type="PANTHER" id="PTHR34580:SF1">
    <property type="entry name" value="PROTEIN PAFC"/>
    <property type="match status" value="1"/>
</dbReference>
<dbReference type="InterPro" id="IPR057727">
    <property type="entry name" value="WCX_dom"/>
</dbReference>
<sequence length="289" mass="32826">MRMRDAVASVFPQVEEMAADDRSKRWRLPKSTVSGLIDISVEELAALESGVRLMRQQNRAVEADELTGLMAKLKAMMRPDAVRRVEPDLDALLESEGLAMRPGPRPRIAMGVVTILREAIKSCRKVRIGYRNRKTRQMNERIVHPYGFLHGHRHYLVAWHEHPKAEKFVLFSLPGIETVDLLTDSFARDSAFNLQGFAARSFGLFQEEPFDVVWRFAADAADVAADFVFHPTQTLERQEDGSLIVRFRAGGDLEMAWHLCIWGDKVEVLEPARLAELVNGQRRAWPALP</sequence>
<dbReference type="Proteomes" id="UP000225379">
    <property type="component" value="Unassembled WGS sequence"/>
</dbReference>
<evidence type="ECO:0000313" key="3">
    <source>
        <dbReference type="EMBL" id="PGH57548.1"/>
    </source>
</evidence>
<dbReference type="InterPro" id="IPR026881">
    <property type="entry name" value="WYL_dom"/>
</dbReference>
<dbReference type="OrthoDB" id="7626446at2"/>
<comment type="caution">
    <text evidence="3">The sequence shown here is derived from an EMBL/GenBank/DDBJ whole genome shotgun (WGS) entry which is preliminary data.</text>
</comment>
<gene>
    <name evidence="3" type="ORF">CRT60_11775</name>
</gene>
<reference evidence="4" key="1">
    <citation type="submission" date="2017-10" db="EMBL/GenBank/DDBJ databases">
        <authorList>
            <person name="Kravchenko I.K."/>
            <person name="Grouzdev D.S."/>
        </authorList>
    </citation>
    <scope>NUCLEOTIDE SEQUENCE [LARGE SCALE GENOMIC DNA]</scope>
    <source>
        <strain evidence="4">B2</strain>
    </source>
</reference>
<evidence type="ECO:0000259" key="1">
    <source>
        <dbReference type="Pfam" id="PF13280"/>
    </source>
</evidence>
<dbReference type="Pfam" id="PF25583">
    <property type="entry name" value="WCX"/>
    <property type="match status" value="1"/>
</dbReference>
<dbReference type="PROSITE" id="PS52050">
    <property type="entry name" value="WYL"/>
    <property type="match status" value="1"/>
</dbReference>
<feature type="domain" description="WCX" evidence="2">
    <location>
        <begin position="209"/>
        <end position="279"/>
    </location>
</feature>
<evidence type="ECO:0000259" key="2">
    <source>
        <dbReference type="Pfam" id="PF25583"/>
    </source>
</evidence>
<keyword evidence="4" id="KW-1185">Reference proteome</keyword>